<comment type="similarity">
    <text evidence="1">Belongs to the 2-oxoacid dehydrogenase family.</text>
</comment>
<feature type="non-terminal residue" evidence="4">
    <location>
        <position position="1"/>
    </location>
</feature>
<dbReference type="EMBL" id="NPHW01007244">
    <property type="protein sequence ID" value="OXV05286.1"/>
    <property type="molecule type" value="Genomic_DNA"/>
</dbReference>
<dbReference type="OrthoDB" id="4526194at2759"/>
<feature type="compositionally biased region" description="Basic and acidic residues" evidence="2">
    <location>
        <begin position="255"/>
        <end position="264"/>
    </location>
</feature>
<sequence>LRCLAEGKESLTGHLPGIGNQPCATTPDDKYAQVMSVLLSWAIRTFPVQPSETLDHLWMTMAIIDGPKGYNQRLFTKGLFHSGGILLEHPRPTVISVWEPSPVNLDKENFRFVTDFLLANDSSRSAVASASRFGFQTLSVDCICLYVDTDNIEDLAAVAASSSTTIVLVKADICNCTLADMETARGLIERPGLNKVQLSERKWKLRQNRPQRCVTEVGPFQHGQSISLFAKESKASVGVFLTPSEQSIVVMVEAKSKGPAEDASRPPPAAEDESQSADVQPDVTRERLQPSLDREPLISPTTKALMLEKGVPISPIKGTGRGGQIMKEDVEKYKPSASAAGPTCEDIPLTSMRKTITSRLHDPSTSPVYALTAYH</sequence>
<comment type="caution">
    <text evidence="4">The sequence shown here is derived from an EMBL/GenBank/DDBJ whole genome shotgun (WGS) entry which is preliminary data.</text>
</comment>
<dbReference type="InterPro" id="IPR036625">
    <property type="entry name" value="E3-bd_dom_sf"/>
</dbReference>
<evidence type="ECO:0000313" key="5">
    <source>
        <dbReference type="Proteomes" id="UP000243515"/>
    </source>
</evidence>
<dbReference type="Gene3D" id="4.10.320.10">
    <property type="entry name" value="E3-binding domain"/>
    <property type="match status" value="1"/>
</dbReference>
<keyword evidence="5" id="KW-1185">Reference proteome</keyword>
<dbReference type="Proteomes" id="UP000243515">
    <property type="component" value="Unassembled WGS sequence"/>
</dbReference>
<evidence type="ECO:0000256" key="2">
    <source>
        <dbReference type="SAM" id="MobiDB-lite"/>
    </source>
</evidence>
<protein>
    <recommendedName>
        <fullName evidence="3">Peripheral subunit-binding (PSBD) domain-containing protein</fullName>
    </recommendedName>
</protein>
<evidence type="ECO:0000313" key="4">
    <source>
        <dbReference type="EMBL" id="OXV05286.1"/>
    </source>
</evidence>
<gene>
    <name evidence="4" type="ORF">Egran_06946</name>
</gene>
<dbReference type="InterPro" id="IPR004167">
    <property type="entry name" value="PSBD"/>
</dbReference>
<dbReference type="InterPro" id="IPR045257">
    <property type="entry name" value="E2/Pdx1"/>
</dbReference>
<proteinExistence type="inferred from homology"/>
<accession>A0A232LMA7</accession>
<feature type="region of interest" description="Disordered" evidence="2">
    <location>
        <begin position="255"/>
        <end position="296"/>
    </location>
</feature>
<dbReference type="PANTHER" id="PTHR23151">
    <property type="entry name" value="DIHYDROLIPOAMIDE ACETYL/SUCCINYL-TRANSFERASE-RELATED"/>
    <property type="match status" value="1"/>
</dbReference>
<reference evidence="4 5" key="1">
    <citation type="journal article" date="2015" name="Environ. Microbiol.">
        <title>Metagenome sequence of Elaphomyces granulatus from sporocarp tissue reveals Ascomycota ectomycorrhizal fingerprints of genome expansion and a Proteobacteria-rich microbiome.</title>
        <authorList>
            <person name="Quandt C.A."/>
            <person name="Kohler A."/>
            <person name="Hesse C.N."/>
            <person name="Sharpton T.J."/>
            <person name="Martin F."/>
            <person name="Spatafora J.W."/>
        </authorList>
    </citation>
    <scope>NUCLEOTIDE SEQUENCE [LARGE SCALE GENOMIC DNA]</scope>
    <source>
        <strain evidence="4 5">OSC145934</strain>
    </source>
</reference>
<name>A0A232LMA7_9EURO</name>
<dbReference type="GO" id="GO:0006086">
    <property type="term" value="P:pyruvate decarboxylation to acetyl-CoA"/>
    <property type="evidence" value="ECO:0007669"/>
    <property type="project" value="InterPro"/>
</dbReference>
<organism evidence="4 5">
    <name type="scientific">Elaphomyces granulatus</name>
    <dbReference type="NCBI Taxonomy" id="519963"/>
    <lineage>
        <taxon>Eukaryota</taxon>
        <taxon>Fungi</taxon>
        <taxon>Dikarya</taxon>
        <taxon>Ascomycota</taxon>
        <taxon>Pezizomycotina</taxon>
        <taxon>Eurotiomycetes</taxon>
        <taxon>Eurotiomycetidae</taxon>
        <taxon>Eurotiales</taxon>
        <taxon>Elaphomycetaceae</taxon>
        <taxon>Elaphomyces</taxon>
    </lineage>
</organism>
<dbReference type="GO" id="GO:0045254">
    <property type="term" value="C:pyruvate dehydrogenase complex"/>
    <property type="evidence" value="ECO:0007669"/>
    <property type="project" value="InterPro"/>
</dbReference>
<dbReference type="PROSITE" id="PS51826">
    <property type="entry name" value="PSBD"/>
    <property type="match status" value="1"/>
</dbReference>
<feature type="non-terminal residue" evidence="4">
    <location>
        <position position="375"/>
    </location>
</feature>
<dbReference type="Pfam" id="PF02817">
    <property type="entry name" value="E3_binding"/>
    <property type="match status" value="1"/>
</dbReference>
<dbReference type="PANTHER" id="PTHR23151:SF90">
    <property type="entry name" value="DIHYDROLIPOYLLYSINE-RESIDUE ACETYLTRANSFERASE COMPONENT OF PYRUVATE DEHYDROGENASE COMPLEX, MITOCHONDRIAL-RELATED"/>
    <property type="match status" value="1"/>
</dbReference>
<dbReference type="AlphaFoldDB" id="A0A232LMA7"/>
<evidence type="ECO:0000256" key="1">
    <source>
        <dbReference type="ARBA" id="ARBA00007317"/>
    </source>
</evidence>
<dbReference type="SUPFAM" id="SSF47005">
    <property type="entry name" value="Peripheral subunit-binding domain of 2-oxo acid dehydrogenase complex"/>
    <property type="match status" value="1"/>
</dbReference>
<feature type="domain" description="Peripheral subunit-binding (PSBD)" evidence="3">
    <location>
        <begin position="297"/>
        <end position="334"/>
    </location>
</feature>
<evidence type="ECO:0000259" key="3">
    <source>
        <dbReference type="PROSITE" id="PS51826"/>
    </source>
</evidence>
<feature type="compositionally biased region" description="Basic and acidic residues" evidence="2">
    <location>
        <begin position="283"/>
        <end position="296"/>
    </location>
</feature>
<dbReference type="GO" id="GO:0004742">
    <property type="term" value="F:dihydrolipoyllysine-residue acetyltransferase activity"/>
    <property type="evidence" value="ECO:0007669"/>
    <property type="project" value="TreeGrafter"/>
</dbReference>